<sequence>MRDFFEALQLLEMEKGIDAGYLIEKITNAIVIAVKRDYEVAENVNVTINPETFQFRVSITKTAVAEVEDPATEISMDEALKYTDHPVEGMPVEIVLDTKQFGRIAAQTAKHVIRQGIREAERSQLIAQYQNKVYEVVTATVQKIEPGT</sequence>
<reference evidence="3" key="2">
    <citation type="journal article" date="2021" name="PeerJ">
        <title>Extensive microbial diversity within the chicken gut microbiome revealed by metagenomics and culture.</title>
        <authorList>
            <person name="Gilroy R."/>
            <person name="Ravi A."/>
            <person name="Getino M."/>
            <person name="Pursley I."/>
            <person name="Horton D.L."/>
            <person name="Alikhan N.F."/>
            <person name="Baker D."/>
            <person name="Gharbi K."/>
            <person name="Hall N."/>
            <person name="Watson M."/>
            <person name="Adriaenssens E.M."/>
            <person name="Foster-Nyarko E."/>
            <person name="Jarju S."/>
            <person name="Secka A."/>
            <person name="Antonio M."/>
            <person name="Oren A."/>
            <person name="Chaudhuri R.R."/>
            <person name="La Ragione R."/>
            <person name="Hildebrand F."/>
            <person name="Pallen M.J."/>
        </authorList>
    </citation>
    <scope>NUCLEOTIDE SEQUENCE</scope>
    <source>
        <strain evidence="3">CHK199-13235</strain>
    </source>
</reference>
<protein>
    <submittedName>
        <fullName evidence="3">Transcription termination/antitermination protein NusA</fullName>
    </submittedName>
</protein>
<feature type="non-terminal residue" evidence="3">
    <location>
        <position position="148"/>
    </location>
</feature>
<dbReference type="PANTHER" id="PTHR22648">
    <property type="entry name" value="TRANSCRIPTION TERMINATION FACTOR NUSA"/>
    <property type="match status" value="1"/>
</dbReference>
<name>A0A9D1K0E1_9FIRM</name>
<dbReference type="InterPro" id="IPR036555">
    <property type="entry name" value="NusA_N_sf"/>
</dbReference>
<dbReference type="GO" id="GO:0005829">
    <property type="term" value="C:cytosol"/>
    <property type="evidence" value="ECO:0007669"/>
    <property type="project" value="TreeGrafter"/>
</dbReference>
<gene>
    <name evidence="3" type="ORF">IAB51_03985</name>
</gene>
<dbReference type="AlphaFoldDB" id="A0A9D1K0E1"/>
<dbReference type="Proteomes" id="UP000824002">
    <property type="component" value="Unassembled WGS sequence"/>
</dbReference>
<evidence type="ECO:0000313" key="4">
    <source>
        <dbReference type="Proteomes" id="UP000824002"/>
    </source>
</evidence>
<evidence type="ECO:0000313" key="3">
    <source>
        <dbReference type="EMBL" id="HIS75953.1"/>
    </source>
</evidence>
<dbReference type="Gene3D" id="3.30.1480.10">
    <property type="entry name" value="NusA, N-terminal domain"/>
    <property type="match status" value="1"/>
</dbReference>
<reference evidence="3" key="1">
    <citation type="submission" date="2020-10" db="EMBL/GenBank/DDBJ databases">
        <authorList>
            <person name="Gilroy R."/>
        </authorList>
    </citation>
    <scope>NUCLEOTIDE SEQUENCE</scope>
    <source>
        <strain evidence="3">CHK199-13235</strain>
    </source>
</reference>
<accession>A0A9D1K0E1</accession>
<dbReference type="PANTHER" id="PTHR22648:SF0">
    <property type="entry name" value="TRANSCRIPTION TERMINATION_ANTITERMINATION PROTEIN NUSA"/>
    <property type="match status" value="1"/>
</dbReference>
<dbReference type="GO" id="GO:0003700">
    <property type="term" value="F:DNA-binding transcription factor activity"/>
    <property type="evidence" value="ECO:0007669"/>
    <property type="project" value="InterPro"/>
</dbReference>
<dbReference type="InterPro" id="IPR013735">
    <property type="entry name" value="TF_NusA_N"/>
</dbReference>
<evidence type="ECO:0000259" key="2">
    <source>
        <dbReference type="Pfam" id="PF08529"/>
    </source>
</evidence>
<dbReference type="Pfam" id="PF08529">
    <property type="entry name" value="NusA_N"/>
    <property type="match status" value="1"/>
</dbReference>
<dbReference type="GO" id="GO:0003723">
    <property type="term" value="F:RNA binding"/>
    <property type="evidence" value="ECO:0007669"/>
    <property type="project" value="UniProtKB-KW"/>
</dbReference>
<organism evidence="3 4">
    <name type="scientific">Candidatus Merdivicinus excrementipullorum</name>
    <dbReference type="NCBI Taxonomy" id="2840867"/>
    <lineage>
        <taxon>Bacteria</taxon>
        <taxon>Bacillati</taxon>
        <taxon>Bacillota</taxon>
        <taxon>Clostridia</taxon>
        <taxon>Eubacteriales</taxon>
        <taxon>Oscillospiraceae</taxon>
        <taxon>Oscillospiraceae incertae sedis</taxon>
        <taxon>Candidatus Merdivicinus</taxon>
    </lineage>
</organism>
<dbReference type="GO" id="GO:0006353">
    <property type="term" value="P:DNA-templated transcription termination"/>
    <property type="evidence" value="ECO:0007669"/>
    <property type="project" value="InterPro"/>
</dbReference>
<evidence type="ECO:0000256" key="1">
    <source>
        <dbReference type="ARBA" id="ARBA00022884"/>
    </source>
</evidence>
<dbReference type="InterPro" id="IPR030842">
    <property type="entry name" value="TF_NusA_bacterial"/>
</dbReference>
<proteinExistence type="predicted"/>
<keyword evidence="1" id="KW-0694">RNA-binding</keyword>
<dbReference type="EMBL" id="DVJP01000030">
    <property type="protein sequence ID" value="HIS75953.1"/>
    <property type="molecule type" value="Genomic_DNA"/>
</dbReference>
<dbReference type="GO" id="GO:0031564">
    <property type="term" value="P:transcription antitermination"/>
    <property type="evidence" value="ECO:0007669"/>
    <property type="project" value="InterPro"/>
</dbReference>
<feature type="domain" description="Transcription factor NusA N-terminal" evidence="2">
    <location>
        <begin position="3"/>
        <end position="122"/>
    </location>
</feature>
<comment type="caution">
    <text evidence="3">The sequence shown here is derived from an EMBL/GenBank/DDBJ whole genome shotgun (WGS) entry which is preliminary data.</text>
</comment>
<dbReference type="SUPFAM" id="SSF69705">
    <property type="entry name" value="Transcription factor NusA, N-terminal domain"/>
    <property type="match status" value="1"/>
</dbReference>